<dbReference type="EnsemblMetazoa" id="SMAR006181-RA">
    <property type="protein sequence ID" value="SMAR006181-PA"/>
    <property type="gene ID" value="SMAR006181"/>
</dbReference>
<dbReference type="EMBL" id="JH431671">
    <property type="status" value="NOT_ANNOTATED_CDS"/>
    <property type="molecule type" value="Genomic_DNA"/>
</dbReference>
<reference evidence="1" key="2">
    <citation type="submission" date="2015-02" db="UniProtKB">
        <authorList>
            <consortium name="EnsemblMetazoa"/>
        </authorList>
    </citation>
    <scope>IDENTIFICATION</scope>
</reference>
<accession>T1IY76</accession>
<reference evidence="2" key="1">
    <citation type="submission" date="2011-05" db="EMBL/GenBank/DDBJ databases">
        <authorList>
            <person name="Richards S.R."/>
            <person name="Qu J."/>
            <person name="Jiang H."/>
            <person name="Jhangiani S.N."/>
            <person name="Agravi P."/>
            <person name="Goodspeed R."/>
            <person name="Gross S."/>
            <person name="Mandapat C."/>
            <person name="Jackson L."/>
            <person name="Mathew T."/>
            <person name="Pu L."/>
            <person name="Thornton R."/>
            <person name="Saada N."/>
            <person name="Wilczek-Boney K.B."/>
            <person name="Lee S."/>
            <person name="Kovar C."/>
            <person name="Wu Y."/>
            <person name="Scherer S.E."/>
            <person name="Worley K.C."/>
            <person name="Muzny D.M."/>
            <person name="Gibbs R."/>
        </authorList>
    </citation>
    <scope>NUCLEOTIDE SEQUENCE</scope>
    <source>
        <strain evidence="2">Brora</strain>
    </source>
</reference>
<dbReference type="HOGENOM" id="CLU_2797189_0_0_1"/>
<sequence length="68" mass="7581">MLCSGLKAVKVRGAALLFHLFVVGLSLVQNDGVVHMALSKIFNKTSMEFVINDLSAWIEPWKCLFSQK</sequence>
<dbReference type="AlphaFoldDB" id="T1IY76"/>
<name>T1IY76_STRMM</name>
<keyword evidence="2" id="KW-1185">Reference proteome</keyword>
<evidence type="ECO:0000313" key="1">
    <source>
        <dbReference type="EnsemblMetazoa" id="SMAR006181-PA"/>
    </source>
</evidence>
<protein>
    <submittedName>
        <fullName evidence="1">Uncharacterized protein</fullName>
    </submittedName>
</protein>
<evidence type="ECO:0000313" key="2">
    <source>
        <dbReference type="Proteomes" id="UP000014500"/>
    </source>
</evidence>
<organism evidence="1 2">
    <name type="scientific">Strigamia maritima</name>
    <name type="common">European centipede</name>
    <name type="synonym">Geophilus maritimus</name>
    <dbReference type="NCBI Taxonomy" id="126957"/>
    <lineage>
        <taxon>Eukaryota</taxon>
        <taxon>Metazoa</taxon>
        <taxon>Ecdysozoa</taxon>
        <taxon>Arthropoda</taxon>
        <taxon>Myriapoda</taxon>
        <taxon>Chilopoda</taxon>
        <taxon>Pleurostigmophora</taxon>
        <taxon>Geophilomorpha</taxon>
        <taxon>Linotaeniidae</taxon>
        <taxon>Strigamia</taxon>
    </lineage>
</organism>
<proteinExistence type="predicted"/>
<dbReference type="Proteomes" id="UP000014500">
    <property type="component" value="Unassembled WGS sequence"/>
</dbReference>